<accession>A0A212ABP5</accession>
<proteinExistence type="predicted"/>
<organism evidence="3 4">
    <name type="scientific">Haematobacter genomosp. 1</name>
    <dbReference type="NCBI Taxonomy" id="366618"/>
    <lineage>
        <taxon>Bacteria</taxon>
        <taxon>Pseudomonadati</taxon>
        <taxon>Pseudomonadota</taxon>
        <taxon>Alphaproteobacteria</taxon>
        <taxon>Rhodobacterales</taxon>
        <taxon>Paracoccaceae</taxon>
        <taxon>Haematobacter</taxon>
    </lineage>
</organism>
<feature type="domain" description="XdhC Rossmann" evidence="2">
    <location>
        <begin position="162"/>
        <end position="302"/>
    </location>
</feature>
<protein>
    <submittedName>
        <fullName evidence="3">Xanthine dehydrogenase accessory protein XdhC</fullName>
    </submittedName>
</protein>
<dbReference type="AlphaFoldDB" id="A0A212ABP5"/>
<name>A0A212ABP5_9RHOB</name>
<dbReference type="SUPFAM" id="SSF51735">
    <property type="entry name" value="NAD(P)-binding Rossmann-fold domains"/>
    <property type="match status" value="1"/>
</dbReference>
<dbReference type="RefSeq" id="WP_088215361.1">
    <property type="nucleotide sequence ID" value="NZ_NIPW01000013.1"/>
</dbReference>
<dbReference type="Proteomes" id="UP000196878">
    <property type="component" value="Unassembled WGS sequence"/>
</dbReference>
<evidence type="ECO:0000259" key="2">
    <source>
        <dbReference type="Pfam" id="PF13478"/>
    </source>
</evidence>
<evidence type="ECO:0000313" key="4">
    <source>
        <dbReference type="Proteomes" id="UP000196878"/>
    </source>
</evidence>
<keyword evidence="4" id="KW-1185">Reference proteome</keyword>
<dbReference type="Pfam" id="PF02625">
    <property type="entry name" value="XdhC_CoxI"/>
    <property type="match status" value="1"/>
</dbReference>
<dbReference type="PANTHER" id="PTHR30388:SF6">
    <property type="entry name" value="XANTHINE DEHYDROGENASE SUBUNIT A-RELATED"/>
    <property type="match status" value="1"/>
</dbReference>
<dbReference type="InterPro" id="IPR036291">
    <property type="entry name" value="NAD(P)-bd_dom_sf"/>
</dbReference>
<dbReference type="OrthoDB" id="61481at2"/>
<dbReference type="InterPro" id="IPR003777">
    <property type="entry name" value="XdhC_CoxI"/>
</dbReference>
<evidence type="ECO:0000259" key="1">
    <source>
        <dbReference type="Pfam" id="PF02625"/>
    </source>
</evidence>
<gene>
    <name evidence="3" type="primary">xdhC</name>
    <name evidence="3" type="ORF">CDV49_09820</name>
</gene>
<dbReference type="PANTHER" id="PTHR30388">
    <property type="entry name" value="ALDEHYDE OXIDOREDUCTASE MOLYBDENUM COFACTOR ASSEMBLY PROTEIN"/>
    <property type="match status" value="1"/>
</dbReference>
<dbReference type="InterPro" id="IPR052698">
    <property type="entry name" value="MoCofactor_Util/Proc"/>
</dbReference>
<reference evidence="3 4" key="1">
    <citation type="submission" date="2016-12" db="EMBL/GenBank/DDBJ databases">
        <title>Comparison of Traditional DNA-DNA Hybridization with In Silico Genomic Analysis.</title>
        <authorList>
            <person name="Nicholson A.C."/>
            <person name="Humrighouse B.W."/>
            <person name="Graziano J."/>
            <person name="Lasker B."/>
            <person name="Whitney A.M."/>
            <person name="Mcquiston J.R."/>
        </authorList>
    </citation>
    <scope>NUCLEOTIDE SEQUENCE [LARGE SCALE GENOMIC DNA]</scope>
    <source>
        <strain evidence="3 4">H2240</strain>
    </source>
</reference>
<dbReference type="Pfam" id="PF13478">
    <property type="entry name" value="XdhC_C"/>
    <property type="match status" value="1"/>
</dbReference>
<dbReference type="NCBIfam" id="TIGR02964">
    <property type="entry name" value="xanthine_xdhC"/>
    <property type="match status" value="1"/>
</dbReference>
<evidence type="ECO:0000313" key="3">
    <source>
        <dbReference type="EMBL" id="OWJ78069.1"/>
    </source>
</evidence>
<sequence length="322" mass="33949">MSFDRSLLATFTETHGHVARIVVAEVQGSAPREAGTAMLVWADGISGTIGGGALEWQAIAAARAQIARGTESAVQRLPLGPALGQCCGGAVTLVTEVWTAARLTELPHTLPGFARRVEGEAQMPLALRRSLAHARRAGTLPRPAFSQGWLIEPLAAEPRATWIWGAGHVGRAIAAVLAPLPDFDITLIDTSESRMPESLPDGVRGLVATEPARLVRHAPKEAEHLILTFSHEIDFALCHALLLHGFSRCGLIGSATKWARFRSRLAKLGHAAAQIDAIACPIGDPTLGKHPQAIAVGVAAQLLKPAQASQSTKKGKRLVTGA</sequence>
<feature type="domain" description="XdhC- CoxI" evidence="1">
    <location>
        <begin position="15"/>
        <end position="72"/>
    </location>
</feature>
<dbReference type="EMBL" id="NIPW01000013">
    <property type="protein sequence ID" value="OWJ78069.1"/>
    <property type="molecule type" value="Genomic_DNA"/>
</dbReference>
<dbReference type="InterPro" id="IPR014308">
    <property type="entry name" value="Xanthine_DH_XdhC"/>
</dbReference>
<comment type="caution">
    <text evidence="3">The sequence shown here is derived from an EMBL/GenBank/DDBJ whole genome shotgun (WGS) entry which is preliminary data.</text>
</comment>
<dbReference type="Gene3D" id="3.40.50.720">
    <property type="entry name" value="NAD(P)-binding Rossmann-like Domain"/>
    <property type="match status" value="1"/>
</dbReference>
<dbReference type="InterPro" id="IPR027051">
    <property type="entry name" value="XdhC_Rossmann_dom"/>
</dbReference>